<keyword evidence="3" id="KW-0378">Hydrolase</keyword>
<evidence type="ECO:0000259" key="1">
    <source>
        <dbReference type="Pfam" id="PF02541"/>
    </source>
</evidence>
<evidence type="ECO:0000313" key="4">
    <source>
        <dbReference type="Proteomes" id="UP001560685"/>
    </source>
</evidence>
<dbReference type="PANTHER" id="PTHR30005:SF0">
    <property type="entry name" value="RETROGRADE REGULATION PROTEIN 2"/>
    <property type="match status" value="1"/>
</dbReference>
<sequence length="501" mass="54572">METGTTKTSETMSRDSRRAVIDIGSNSVRLVVYDGPPRAPVAICNEKSLCGLGRDMTEDGMLNPSSVEDALMTLARFRHVLDDLGNPPVRAIATSAVREAHDGPQFVEAARALGFDVDVVSGKEEGELAALGVLSVEPNAAGLVGDMGGGSLELAVLNNGTVKDRVSLPIGPLSLMHDVGSDFKLAQKIIDKHLSSVKFIKPGAFDTLYSVGGAWRAVARIHMSIRGYPLQVLQRYEMTVSQTIEVCDLIARQSRKSLEEIDGIPRRRLDTLPFAATVLKTVLKSLNIKKVVVSSGGVREGLLYQQLSKTVRKQDPFHVASKFYAARLSPDPAFGEVAYQVLEPLFSPTNGAHQRLRYGASLLCDIGAYFHPELRGRHAFDTALRSPFVGVTHVERLWLALALFHRHQGRSVTPPNEQALSLLSDEERNSAVQYGSALRFITALAPKSPSSLEGCSLEQRGDEIIFRAPNDRQALMGETPRRRFVSLAAAFDANAAEVYDD</sequence>
<comment type="caution">
    <text evidence="3">The sequence shown here is derived from an EMBL/GenBank/DDBJ whole genome shotgun (WGS) entry which is preliminary data.</text>
</comment>
<dbReference type="Gene3D" id="1.10.3210.10">
    <property type="entry name" value="Hypothetical protein af1432"/>
    <property type="match status" value="1"/>
</dbReference>
<dbReference type="SUPFAM" id="SSF109604">
    <property type="entry name" value="HD-domain/PDEase-like"/>
    <property type="match status" value="1"/>
</dbReference>
<keyword evidence="4" id="KW-1185">Reference proteome</keyword>
<dbReference type="EMBL" id="JBEHZE010000001">
    <property type="protein sequence ID" value="MEX6633967.1"/>
    <property type="molecule type" value="Genomic_DNA"/>
</dbReference>
<dbReference type="InterPro" id="IPR043129">
    <property type="entry name" value="ATPase_NBD"/>
</dbReference>
<dbReference type="EC" id="3.6.1.-" evidence="3"/>
<feature type="domain" description="Ppx/GppA phosphatase N-terminal" evidence="1">
    <location>
        <begin position="42"/>
        <end position="309"/>
    </location>
</feature>
<feature type="domain" description="Exopolyphosphatase C-terminal" evidence="2">
    <location>
        <begin position="354"/>
        <end position="488"/>
    </location>
</feature>
<gene>
    <name evidence="3" type="ORF">ABFZ84_10440</name>
</gene>
<dbReference type="InterPro" id="IPR003695">
    <property type="entry name" value="Ppx_GppA_N"/>
</dbReference>
<evidence type="ECO:0000313" key="3">
    <source>
        <dbReference type="EMBL" id="MEX6633967.1"/>
    </source>
</evidence>
<name>A0ABV3Z575_9PROT</name>
<dbReference type="Gene3D" id="3.30.420.40">
    <property type="match status" value="1"/>
</dbReference>
<dbReference type="RefSeq" id="WP_369313961.1">
    <property type="nucleotide sequence ID" value="NZ_JBEHZE010000001.1"/>
</dbReference>
<dbReference type="Pfam" id="PF21697">
    <property type="entry name" value="Ppx_C"/>
    <property type="match status" value="1"/>
</dbReference>
<protein>
    <submittedName>
        <fullName evidence="3">Ppx/GppA family phosphatase</fullName>
        <ecNumber evidence="3">3.6.1.-</ecNumber>
    </submittedName>
</protein>
<dbReference type="GO" id="GO:0016787">
    <property type="term" value="F:hydrolase activity"/>
    <property type="evidence" value="ECO:0007669"/>
    <property type="project" value="UniProtKB-KW"/>
</dbReference>
<dbReference type="Proteomes" id="UP001560685">
    <property type="component" value="Unassembled WGS sequence"/>
</dbReference>
<dbReference type="Gene3D" id="3.30.420.150">
    <property type="entry name" value="Exopolyphosphatase. Domain 2"/>
    <property type="match status" value="1"/>
</dbReference>
<dbReference type="PANTHER" id="PTHR30005">
    <property type="entry name" value="EXOPOLYPHOSPHATASE"/>
    <property type="match status" value="1"/>
</dbReference>
<dbReference type="InterPro" id="IPR048951">
    <property type="entry name" value="Ppx_C"/>
</dbReference>
<reference evidence="3 4" key="1">
    <citation type="submission" date="2024-05" db="EMBL/GenBank/DDBJ databases">
        <title>Three bacterial strains, DH-69, EH-24, and ECK-19 isolated from coastal sediments.</title>
        <authorList>
            <person name="Ye Y.-Q."/>
            <person name="Du Z.-J."/>
        </authorList>
    </citation>
    <scope>NUCLEOTIDE SEQUENCE [LARGE SCALE GENOMIC DNA]</scope>
    <source>
        <strain evidence="3 4">ECK-19</strain>
    </source>
</reference>
<dbReference type="CDD" id="cd24052">
    <property type="entry name" value="ASKHA_NBD_HpPPX-GppA-like"/>
    <property type="match status" value="1"/>
</dbReference>
<dbReference type="Pfam" id="PF02541">
    <property type="entry name" value="Ppx-GppA"/>
    <property type="match status" value="1"/>
</dbReference>
<dbReference type="InterPro" id="IPR050273">
    <property type="entry name" value="GppA/Ppx_hydrolase"/>
</dbReference>
<dbReference type="SUPFAM" id="SSF53067">
    <property type="entry name" value="Actin-like ATPase domain"/>
    <property type="match status" value="2"/>
</dbReference>
<evidence type="ECO:0000259" key="2">
    <source>
        <dbReference type="Pfam" id="PF21697"/>
    </source>
</evidence>
<organism evidence="3 4">
    <name type="scientific">Hyphococcus lacteus</name>
    <dbReference type="NCBI Taxonomy" id="3143536"/>
    <lineage>
        <taxon>Bacteria</taxon>
        <taxon>Pseudomonadati</taxon>
        <taxon>Pseudomonadota</taxon>
        <taxon>Alphaproteobacteria</taxon>
        <taxon>Parvularculales</taxon>
        <taxon>Parvularculaceae</taxon>
        <taxon>Hyphococcus</taxon>
    </lineage>
</organism>
<proteinExistence type="predicted"/>
<accession>A0ABV3Z575</accession>